<proteinExistence type="predicted"/>
<dbReference type="EMBL" id="SJPQ01000001">
    <property type="protein sequence ID" value="TWT90982.1"/>
    <property type="molecule type" value="Genomic_DNA"/>
</dbReference>
<evidence type="ECO:0000313" key="2">
    <source>
        <dbReference type="Proteomes" id="UP000315440"/>
    </source>
</evidence>
<reference evidence="1 2" key="1">
    <citation type="submission" date="2019-02" db="EMBL/GenBank/DDBJ databases">
        <title>Deep-cultivation of Planctomycetes and their phenomic and genomic characterization uncovers novel biology.</title>
        <authorList>
            <person name="Wiegand S."/>
            <person name="Jogler M."/>
            <person name="Boedeker C."/>
            <person name="Pinto D."/>
            <person name="Vollmers J."/>
            <person name="Rivas-Marin E."/>
            <person name="Kohn T."/>
            <person name="Peeters S.H."/>
            <person name="Heuer A."/>
            <person name="Rast P."/>
            <person name="Oberbeckmann S."/>
            <person name="Bunk B."/>
            <person name="Jeske O."/>
            <person name="Meyerdierks A."/>
            <person name="Storesund J.E."/>
            <person name="Kallscheuer N."/>
            <person name="Luecker S."/>
            <person name="Lage O.M."/>
            <person name="Pohl T."/>
            <person name="Merkel B.J."/>
            <person name="Hornburger P."/>
            <person name="Mueller R.-W."/>
            <person name="Bruemmer F."/>
            <person name="Labrenz M."/>
            <person name="Spormann A.M."/>
            <person name="Op Den Camp H."/>
            <person name="Overmann J."/>
            <person name="Amann R."/>
            <person name="Jetten M.S.M."/>
            <person name="Mascher T."/>
            <person name="Medema M.H."/>
            <person name="Devos D.P."/>
            <person name="Kaster A.-K."/>
            <person name="Ovreas L."/>
            <person name="Rohde M."/>
            <person name="Galperin M.Y."/>
            <person name="Jogler C."/>
        </authorList>
    </citation>
    <scope>NUCLEOTIDE SEQUENCE [LARGE SCALE GENOMIC DNA]</scope>
    <source>
        <strain evidence="1 2">Mal64</strain>
    </source>
</reference>
<sequence>MTTNLVPHGDGLAIVIDPAYLESIRATADTPLQIACDGKSLIITPADERVGEDDKLFDEAVEMVHERFGNAMKKLAE</sequence>
<accession>A0A5C5ZTW2</accession>
<comment type="caution">
    <text evidence="1">The sequence shown here is derived from an EMBL/GenBank/DDBJ whole genome shotgun (WGS) entry which is preliminary data.</text>
</comment>
<dbReference type="AlphaFoldDB" id="A0A5C5ZTW2"/>
<dbReference type="OrthoDB" id="5422373at2"/>
<dbReference type="InterPro" id="IPR037914">
    <property type="entry name" value="SpoVT-AbrB_sf"/>
</dbReference>
<name>A0A5C5ZTW2_9BACT</name>
<gene>
    <name evidence="1" type="ORF">Mal64_13810</name>
</gene>
<dbReference type="SUPFAM" id="SSF89447">
    <property type="entry name" value="AbrB/MazE/MraZ-like"/>
    <property type="match status" value="1"/>
</dbReference>
<evidence type="ECO:0000313" key="1">
    <source>
        <dbReference type="EMBL" id="TWT90982.1"/>
    </source>
</evidence>
<keyword evidence="2" id="KW-1185">Reference proteome</keyword>
<dbReference type="RefSeq" id="WP_146398324.1">
    <property type="nucleotide sequence ID" value="NZ_SJPQ01000001.1"/>
</dbReference>
<evidence type="ECO:0008006" key="3">
    <source>
        <dbReference type="Google" id="ProtNLM"/>
    </source>
</evidence>
<dbReference type="Proteomes" id="UP000315440">
    <property type="component" value="Unassembled WGS sequence"/>
</dbReference>
<organism evidence="1 2">
    <name type="scientific">Pseudobythopirellula maris</name>
    <dbReference type="NCBI Taxonomy" id="2527991"/>
    <lineage>
        <taxon>Bacteria</taxon>
        <taxon>Pseudomonadati</taxon>
        <taxon>Planctomycetota</taxon>
        <taxon>Planctomycetia</taxon>
        <taxon>Pirellulales</taxon>
        <taxon>Lacipirellulaceae</taxon>
        <taxon>Pseudobythopirellula</taxon>
    </lineage>
</organism>
<protein>
    <recommendedName>
        <fullName evidence="3">SpoVT-AbrB domain-containing protein</fullName>
    </recommendedName>
</protein>